<feature type="transmembrane region" description="Helical" evidence="1">
    <location>
        <begin position="28"/>
        <end position="54"/>
    </location>
</feature>
<protein>
    <recommendedName>
        <fullName evidence="2">Thoeris protein ThsA Macro domain-containing protein</fullName>
    </recommendedName>
</protein>
<evidence type="ECO:0000256" key="1">
    <source>
        <dbReference type="SAM" id="Phobius"/>
    </source>
</evidence>
<dbReference type="AlphaFoldDB" id="A0A5J4JJG9"/>
<feature type="domain" description="Thoeris protein ThsA Macro" evidence="2">
    <location>
        <begin position="100"/>
        <end position="146"/>
    </location>
</feature>
<evidence type="ECO:0000313" key="3">
    <source>
        <dbReference type="EMBL" id="GER71379.1"/>
    </source>
</evidence>
<gene>
    <name evidence="3" type="ORF">BpJC7_26820</name>
</gene>
<comment type="caution">
    <text evidence="3">The sequence shown here is derived from an EMBL/GenBank/DDBJ whole genome shotgun (WGS) entry which is preliminary data.</text>
</comment>
<name>A0A5J4JJG9_9BACI</name>
<sequence length="159" mass="18279">MSNCSRKDSSKLEEGIIMKKRMSKVIELIFNLNFWQKAWIVPSLLFALVTSVLTFIELDEDFKVKLFYSLIVISIIYILIYIIIKSGLKEITLNINGSLIEITSGDIFQQDSDCYKVIAFNEFFDTTVDDNIISSNSLNGMYLKKSILMKNILLIWIIG</sequence>
<dbReference type="EMBL" id="BKZQ01000046">
    <property type="protein sequence ID" value="GER71379.1"/>
    <property type="molecule type" value="Genomic_DNA"/>
</dbReference>
<proteinExistence type="predicted"/>
<dbReference type="Pfam" id="PF20016">
    <property type="entry name" value="ThsA_Macro"/>
    <property type="match status" value="1"/>
</dbReference>
<reference evidence="3 4" key="1">
    <citation type="submission" date="2019-09" db="EMBL/GenBank/DDBJ databases">
        <title>Draft genome sequence of Bacillus sp. JC-7.</title>
        <authorList>
            <person name="Tanaka N."/>
            <person name="Shiwa Y."/>
            <person name="Fujita N."/>
            <person name="Tanasupawat S."/>
        </authorList>
    </citation>
    <scope>NUCLEOTIDE SEQUENCE [LARGE SCALE GENOMIC DNA]</scope>
    <source>
        <strain evidence="3 4">JC-7</strain>
    </source>
</reference>
<keyword evidence="1" id="KW-0472">Membrane</keyword>
<accession>A0A5J4JJG9</accession>
<evidence type="ECO:0000313" key="4">
    <source>
        <dbReference type="Proteomes" id="UP000391919"/>
    </source>
</evidence>
<organism evidence="3 4">
    <name type="scientific">Weizmannia acidilactici</name>
    <dbReference type="NCBI Taxonomy" id="2607726"/>
    <lineage>
        <taxon>Bacteria</taxon>
        <taxon>Bacillati</taxon>
        <taxon>Bacillota</taxon>
        <taxon>Bacilli</taxon>
        <taxon>Bacillales</taxon>
        <taxon>Bacillaceae</taxon>
        <taxon>Heyndrickxia</taxon>
    </lineage>
</organism>
<feature type="transmembrane region" description="Helical" evidence="1">
    <location>
        <begin position="66"/>
        <end position="84"/>
    </location>
</feature>
<keyword evidence="1" id="KW-0812">Transmembrane</keyword>
<keyword evidence="1" id="KW-1133">Transmembrane helix</keyword>
<keyword evidence="4" id="KW-1185">Reference proteome</keyword>
<evidence type="ECO:0000259" key="2">
    <source>
        <dbReference type="Pfam" id="PF20016"/>
    </source>
</evidence>
<dbReference type="Proteomes" id="UP000391919">
    <property type="component" value="Unassembled WGS sequence"/>
</dbReference>
<dbReference type="InterPro" id="IPR045535">
    <property type="entry name" value="ThsA_Macro"/>
</dbReference>